<protein>
    <submittedName>
        <fullName evidence="3">LVIVD repeat-containing protein</fullName>
    </submittedName>
</protein>
<dbReference type="InterPro" id="IPR013211">
    <property type="entry name" value="LVIVD"/>
</dbReference>
<evidence type="ECO:0000256" key="2">
    <source>
        <dbReference type="SAM" id="SignalP"/>
    </source>
</evidence>
<evidence type="ECO:0000256" key="1">
    <source>
        <dbReference type="SAM" id="MobiDB-lite"/>
    </source>
</evidence>
<feature type="region of interest" description="Disordered" evidence="1">
    <location>
        <begin position="27"/>
        <end position="69"/>
    </location>
</feature>
<evidence type="ECO:0000313" key="3">
    <source>
        <dbReference type="EMBL" id="SEU19541.1"/>
    </source>
</evidence>
<dbReference type="Pfam" id="PF08309">
    <property type="entry name" value="LVIVD"/>
    <property type="match status" value="3"/>
</dbReference>
<dbReference type="SUPFAM" id="SSF50998">
    <property type="entry name" value="Quinoprotein alcohol dehydrogenase-like"/>
    <property type="match status" value="1"/>
</dbReference>
<name>A0ABY1CL61_MYXFU</name>
<dbReference type="PROSITE" id="PS51257">
    <property type="entry name" value="PROKAR_LIPOPROTEIN"/>
    <property type="match status" value="1"/>
</dbReference>
<organism evidence="3 4">
    <name type="scientific">Myxococcus fulvus</name>
    <dbReference type="NCBI Taxonomy" id="33"/>
    <lineage>
        <taxon>Bacteria</taxon>
        <taxon>Pseudomonadati</taxon>
        <taxon>Myxococcota</taxon>
        <taxon>Myxococcia</taxon>
        <taxon>Myxococcales</taxon>
        <taxon>Cystobacterineae</taxon>
        <taxon>Myxococcaceae</taxon>
        <taxon>Myxococcus</taxon>
    </lineage>
</organism>
<dbReference type="RefSeq" id="WP_074955775.1">
    <property type="nucleotide sequence ID" value="NZ_BJXR01000081.1"/>
</dbReference>
<comment type="caution">
    <text evidence="3">The sequence shown here is derived from an EMBL/GenBank/DDBJ whole genome shotgun (WGS) entry which is preliminary data.</text>
</comment>
<keyword evidence="4" id="KW-1185">Reference proteome</keyword>
<keyword evidence="2" id="KW-0732">Signal</keyword>
<dbReference type="EMBL" id="FOIB01000006">
    <property type="protein sequence ID" value="SEU19541.1"/>
    <property type="molecule type" value="Genomic_DNA"/>
</dbReference>
<reference evidence="3 4" key="1">
    <citation type="submission" date="2016-10" db="EMBL/GenBank/DDBJ databases">
        <authorList>
            <person name="Varghese N."/>
            <person name="Submissions S."/>
        </authorList>
    </citation>
    <scope>NUCLEOTIDE SEQUENCE [LARGE SCALE GENOMIC DNA]</scope>
    <source>
        <strain evidence="3 4">DSM 16525</strain>
    </source>
</reference>
<evidence type="ECO:0000313" key="4">
    <source>
        <dbReference type="Proteomes" id="UP000183760"/>
    </source>
</evidence>
<dbReference type="Proteomes" id="UP000183760">
    <property type="component" value="Unassembled WGS sequence"/>
</dbReference>
<dbReference type="InterPro" id="IPR011047">
    <property type="entry name" value="Quinoprotein_ADH-like_sf"/>
</dbReference>
<gene>
    <name evidence="3" type="ORF">SAMN05443572_10625</name>
</gene>
<feature type="signal peptide" evidence="2">
    <location>
        <begin position="1"/>
        <end position="18"/>
    </location>
</feature>
<proteinExistence type="predicted"/>
<feature type="chain" id="PRO_5045542058" evidence="2">
    <location>
        <begin position="19"/>
        <end position="559"/>
    </location>
</feature>
<accession>A0ABY1CL61</accession>
<sequence>MTRTYRTLGLLLSTLCLASLTGCDEDTPAPPDAGIDSGSDAGHDAGPSEDPDAGPDAGGDAGPYVWDGTYVPLEETGDIDDKGLLAACKYDPRNVPATICNELDRGDLFDLSQCDLTTLGALPQEGIYQAELRGERALTDGGTRIIPSGAGFHLKDDGGTSTLYDNPLLKLDMEGDRFVLQGQQARTQTVMNLTGCETKAPNILTGCFAYCSRGRFSFGGTFEAHRVALQDAEPESSGGLELLSERPVPTGHAVDVHVAKGHAYVVSISFRQEQGGLAVFDVSNPRSPVQTAAISLPGDNFWNSVWAKGDALYVASSASGFIVYDISQPAEPLFVRSVATGGAGGAHTVLVEGNFLYAMDPVSGTFIYELTNPFDPVLRAVIPGGPHDAFVYEGRLYLSDSFDGYAIHDLSNLEDIRELGRFTRPDGYSHHNAVGTFGGKTIAFEGGEFNASHVRALDVSDPANIVKIGTYKLRRVTSMHNLILRGNLLYIAWYHEGLRVVDVSNPTQMREVAHHHVFREADPRRADSVFEGLFGVRLPGDGYVYTAESSRGLMIFNEL</sequence>